<feature type="compositionally biased region" description="Low complexity" evidence="1">
    <location>
        <begin position="391"/>
        <end position="412"/>
    </location>
</feature>
<accession>A0A1G2B2B6</accession>
<evidence type="ECO:0000313" key="3">
    <source>
        <dbReference type="Proteomes" id="UP000176952"/>
    </source>
</evidence>
<comment type="caution">
    <text evidence="2">The sequence shown here is derived from an EMBL/GenBank/DDBJ whole genome shotgun (WGS) entry which is preliminary data.</text>
</comment>
<evidence type="ECO:0000256" key="1">
    <source>
        <dbReference type="SAM" id="MobiDB-lite"/>
    </source>
</evidence>
<evidence type="ECO:0000313" key="2">
    <source>
        <dbReference type="EMBL" id="OGY82330.1"/>
    </source>
</evidence>
<feature type="region of interest" description="Disordered" evidence="1">
    <location>
        <begin position="376"/>
        <end position="461"/>
    </location>
</feature>
<dbReference type="AlphaFoldDB" id="A0A1G2B2B6"/>
<organism evidence="2 3">
    <name type="scientific">Candidatus Kerfeldbacteria bacterium RIFCSPHIGHO2_12_FULL_48_17</name>
    <dbReference type="NCBI Taxonomy" id="1798542"/>
    <lineage>
        <taxon>Bacteria</taxon>
        <taxon>Candidatus Kerfeldiibacteriota</taxon>
    </lineage>
</organism>
<reference evidence="2 3" key="1">
    <citation type="journal article" date="2016" name="Nat. Commun.">
        <title>Thousands of microbial genomes shed light on interconnected biogeochemical processes in an aquifer system.</title>
        <authorList>
            <person name="Anantharaman K."/>
            <person name="Brown C.T."/>
            <person name="Hug L.A."/>
            <person name="Sharon I."/>
            <person name="Castelle C.J."/>
            <person name="Probst A.J."/>
            <person name="Thomas B.C."/>
            <person name="Singh A."/>
            <person name="Wilkins M.J."/>
            <person name="Karaoz U."/>
            <person name="Brodie E.L."/>
            <person name="Williams K.H."/>
            <person name="Hubbard S.S."/>
            <person name="Banfield J.F."/>
        </authorList>
    </citation>
    <scope>NUCLEOTIDE SEQUENCE [LARGE SCALE GENOMIC DNA]</scope>
</reference>
<sequence>MTRNIETGSPVVEQSRLFEQAGVTPIAGLVADEINTRFVKTDGQGHSVFEDVLDIHRVDDVITPSERTHVATASRRFTPSHTAVVNEIAPNGGVGIFSKLRNRVAAVGTSLTVAGGLTGALLASPASAEPQKPSVTELKKFFQKTQKGRDECVDNARESGIAEVHVDDETGEELVVPELGVWKEDRVWADGISNPYEADKDDPEALRTEQKATLCESASDAGQFAWGLAHTNIDGIPLYKAMPWLEKWNVPEDQLNDLIAELSPTRNYDADYEPTDAELEAAWEAYVEHQLLAERLGALLDRGFKMIGVRKGKTILNMHITLPSDDIPEIGPNDEQAPDAEALMFAFTKKIGGKCTQLTFGFNTGDKRFEVFQECAPGTTSKPPETPPSSVPNKVLYPTPGGLTPGVTLPPVEGAPVPDNSEHPVGGTQPPTPTTQSTLPPQEGGGDTGEGTGGDSGTPTG</sequence>
<dbReference type="Proteomes" id="UP000176952">
    <property type="component" value="Unassembled WGS sequence"/>
</dbReference>
<protein>
    <submittedName>
        <fullName evidence="2">Uncharacterized protein</fullName>
    </submittedName>
</protein>
<gene>
    <name evidence="2" type="ORF">A3F54_04035</name>
</gene>
<dbReference type="EMBL" id="MHKD01000033">
    <property type="protein sequence ID" value="OGY82330.1"/>
    <property type="molecule type" value="Genomic_DNA"/>
</dbReference>
<feature type="compositionally biased region" description="Gly residues" evidence="1">
    <location>
        <begin position="443"/>
        <end position="461"/>
    </location>
</feature>
<proteinExistence type="predicted"/>
<name>A0A1G2B2B6_9BACT</name>